<evidence type="ECO:0000256" key="1">
    <source>
        <dbReference type="ARBA" id="ARBA00005836"/>
    </source>
</evidence>
<dbReference type="Pfam" id="PF19289">
    <property type="entry name" value="PmbA_TldD_3rd"/>
    <property type="match status" value="1"/>
</dbReference>
<evidence type="ECO:0000259" key="5">
    <source>
        <dbReference type="Pfam" id="PF01523"/>
    </source>
</evidence>
<evidence type="ECO:0000313" key="8">
    <source>
        <dbReference type="EMBL" id="GAM01776.1"/>
    </source>
</evidence>
<feature type="domain" description="Metalloprotease TldD/E central" evidence="7">
    <location>
        <begin position="139"/>
        <end position="242"/>
    </location>
</feature>
<feature type="domain" description="Metalloprotease TldD/E N-terminal" evidence="5">
    <location>
        <begin position="41"/>
        <end position="103"/>
    </location>
</feature>
<dbReference type="GO" id="GO:0006508">
    <property type="term" value="P:proteolysis"/>
    <property type="evidence" value="ECO:0007669"/>
    <property type="project" value="UniProtKB-KW"/>
</dbReference>
<dbReference type="InterPro" id="IPR025502">
    <property type="entry name" value="TldD"/>
</dbReference>
<sequence>MNGGALALDRARTALFGPAGLDEAAIGRALGELAGGGADLADLYFETTAMRSWRLESGRVTQGGFSIRQGVGARAAHGGQVSFAHSADMREGALLDTVRAVRTLARHGDAGRSGHGVVLSRHSASHHLYPAIETVAAEDAAAWIALLVMIDNLARTHDARIIQVDANVRATDTTILVAGADGLLAGDVRPMTILSVVVIAEQDGRRARGQAGLGRRAGLGGFDAASVERMVASAANMALNNLDAIAAPVGEMPVVLGPGYPGVLFHEAVGHGLEGDHHRKHLSAFDGKVGERIAAPGVTVVDDGGLPGRLGSLGMDDEGTPPDRTVLVEDGVLTGLMQDRLNAGLMNARSTGNGRRQSYAHLPMPRMTNTFLANGRADPADIIASIDRGIYATEFDGGQVDIVTGRFNFTTIEAWLVEKGRLVAPVRGATLIGVGHEALRHISMIGNDLDHDTGMATCGKQGQSLHVSVGQPTLRIDRMMVGGQAG</sequence>
<feature type="domain" description="Metalloprotease TldD/E C-terminal" evidence="6">
    <location>
        <begin position="250"/>
        <end position="483"/>
    </location>
</feature>
<name>A0A0A1W9I0_9SPHN</name>
<dbReference type="eggNOG" id="COG0312">
    <property type="taxonomic scope" value="Bacteria"/>
</dbReference>
<dbReference type="Pfam" id="PF19290">
    <property type="entry name" value="PmbA_TldD_2nd"/>
    <property type="match status" value="1"/>
</dbReference>
<evidence type="ECO:0000259" key="7">
    <source>
        <dbReference type="Pfam" id="PF19290"/>
    </source>
</evidence>
<keyword evidence="9" id="KW-1185">Reference proteome</keyword>
<dbReference type="PANTHER" id="PTHR30624">
    <property type="entry name" value="UNCHARACTERIZED PROTEIN TLDD AND PMBA"/>
    <property type="match status" value="1"/>
</dbReference>
<dbReference type="RefSeq" id="WP_042489062.1">
    <property type="nucleotide sequence ID" value="NZ_BBPI01000069.1"/>
</dbReference>
<dbReference type="InterPro" id="IPR051463">
    <property type="entry name" value="Peptidase_U62_metallo"/>
</dbReference>
<gene>
    <name evidence="8" type="primary">tldD</name>
    <name evidence="8" type="ORF">SP5_069_00200</name>
</gene>
<keyword evidence="3" id="KW-0378">Hydrolase</keyword>
<dbReference type="InterPro" id="IPR045569">
    <property type="entry name" value="Metalloprtase-TldD/E_C"/>
</dbReference>
<dbReference type="Proteomes" id="UP000032305">
    <property type="component" value="Unassembled WGS sequence"/>
</dbReference>
<dbReference type="InterPro" id="IPR035068">
    <property type="entry name" value="TldD/PmbA_N"/>
</dbReference>
<comment type="caution">
    <text evidence="8">The sequence shown here is derived from an EMBL/GenBank/DDBJ whole genome shotgun (WGS) entry which is preliminary data.</text>
</comment>
<accession>A0A0A1W9I0</accession>
<dbReference type="PANTHER" id="PTHR30624:SF4">
    <property type="entry name" value="METALLOPROTEASE TLDD"/>
    <property type="match status" value="1"/>
</dbReference>
<comment type="similarity">
    <text evidence="1">Belongs to the peptidase U62 family.</text>
</comment>
<reference evidence="8 9" key="1">
    <citation type="submission" date="2014-11" db="EMBL/GenBank/DDBJ databases">
        <title>Whole genome shotgun sequence of Sphingomonas parapaucimobilis NBRC 15100.</title>
        <authorList>
            <person name="Katano-Makiyama Y."/>
            <person name="Hosoyama A."/>
            <person name="Hashimoto M."/>
            <person name="Hosoyama Y."/>
            <person name="Noguchi M."/>
            <person name="Numata M."/>
            <person name="Tsuchikane K."/>
            <person name="Hirakata S."/>
            <person name="Uohara A."/>
            <person name="Shimodaira J."/>
            <person name="Ohji S."/>
            <person name="Ichikawa N."/>
            <person name="Kimura A."/>
            <person name="Yamazoe A."/>
            <person name="Fujita N."/>
        </authorList>
    </citation>
    <scope>NUCLEOTIDE SEQUENCE [LARGE SCALE GENOMIC DNA]</scope>
    <source>
        <strain evidence="8 9">NBRC 15100</strain>
    </source>
</reference>
<dbReference type="SUPFAM" id="SSF111283">
    <property type="entry name" value="Putative modulator of DNA gyrase, PmbA/TldD"/>
    <property type="match status" value="1"/>
</dbReference>
<evidence type="ECO:0000256" key="4">
    <source>
        <dbReference type="ARBA" id="ARBA00023049"/>
    </source>
</evidence>
<evidence type="ECO:0000256" key="3">
    <source>
        <dbReference type="ARBA" id="ARBA00022801"/>
    </source>
</evidence>
<evidence type="ECO:0000256" key="2">
    <source>
        <dbReference type="ARBA" id="ARBA00022670"/>
    </source>
</evidence>
<dbReference type="EMBL" id="BBPI01000069">
    <property type="protein sequence ID" value="GAM01776.1"/>
    <property type="molecule type" value="Genomic_DNA"/>
</dbReference>
<keyword evidence="4" id="KW-0482">Metalloprotease</keyword>
<evidence type="ECO:0000313" key="9">
    <source>
        <dbReference type="Proteomes" id="UP000032305"/>
    </source>
</evidence>
<evidence type="ECO:0000259" key="6">
    <source>
        <dbReference type="Pfam" id="PF19289"/>
    </source>
</evidence>
<dbReference type="Pfam" id="PF01523">
    <property type="entry name" value="PmbA_TldD_1st"/>
    <property type="match status" value="1"/>
</dbReference>
<dbReference type="InterPro" id="IPR036059">
    <property type="entry name" value="TldD/PmbA_sf"/>
</dbReference>
<dbReference type="OrthoDB" id="9803213at2"/>
<protein>
    <submittedName>
        <fullName evidence="8">TldD protein</fullName>
    </submittedName>
</protein>
<dbReference type="InterPro" id="IPR002510">
    <property type="entry name" value="Metalloprtase-TldD/E_N"/>
</dbReference>
<dbReference type="PIRSF" id="PIRSF004919">
    <property type="entry name" value="TldD"/>
    <property type="match status" value="1"/>
</dbReference>
<dbReference type="GO" id="GO:0008237">
    <property type="term" value="F:metallopeptidase activity"/>
    <property type="evidence" value="ECO:0007669"/>
    <property type="project" value="UniProtKB-KW"/>
</dbReference>
<proteinExistence type="inferred from homology"/>
<keyword evidence="2" id="KW-0645">Protease</keyword>
<organism evidence="8 9">
    <name type="scientific">Sphingomonas parapaucimobilis NBRC 15100</name>
    <dbReference type="NCBI Taxonomy" id="1219049"/>
    <lineage>
        <taxon>Bacteria</taxon>
        <taxon>Pseudomonadati</taxon>
        <taxon>Pseudomonadota</taxon>
        <taxon>Alphaproteobacteria</taxon>
        <taxon>Sphingomonadales</taxon>
        <taxon>Sphingomonadaceae</taxon>
        <taxon>Sphingomonas</taxon>
    </lineage>
</organism>
<dbReference type="InterPro" id="IPR045570">
    <property type="entry name" value="Metalloprtase-TldD/E_cen_dom"/>
</dbReference>
<dbReference type="GO" id="GO:0005829">
    <property type="term" value="C:cytosol"/>
    <property type="evidence" value="ECO:0007669"/>
    <property type="project" value="TreeGrafter"/>
</dbReference>
<dbReference type="Gene3D" id="3.30.2290.10">
    <property type="entry name" value="PmbA/TldD superfamily"/>
    <property type="match status" value="1"/>
</dbReference>
<dbReference type="AlphaFoldDB" id="A0A0A1W9I0"/>